<dbReference type="EMBL" id="BEYU01000101">
    <property type="protein sequence ID" value="GBG31612.1"/>
    <property type="molecule type" value="Genomic_DNA"/>
</dbReference>
<feature type="region of interest" description="Disordered" evidence="1">
    <location>
        <begin position="292"/>
        <end position="321"/>
    </location>
</feature>
<keyword evidence="3" id="KW-1185">Reference proteome</keyword>
<evidence type="ECO:0000313" key="3">
    <source>
        <dbReference type="Proteomes" id="UP000241890"/>
    </source>
</evidence>
<feature type="region of interest" description="Disordered" evidence="1">
    <location>
        <begin position="108"/>
        <end position="174"/>
    </location>
</feature>
<feature type="compositionally biased region" description="Polar residues" evidence="1">
    <location>
        <begin position="145"/>
        <end position="154"/>
    </location>
</feature>
<proteinExistence type="predicted"/>
<reference evidence="2 3" key="1">
    <citation type="submission" date="2017-12" db="EMBL/GenBank/DDBJ databases">
        <title>Sequencing, de novo assembly and annotation of complete genome of a new Thraustochytrid species, strain FCC1311.</title>
        <authorList>
            <person name="Sedici K."/>
            <person name="Godart F."/>
            <person name="Aiese Cigliano R."/>
            <person name="Sanseverino W."/>
            <person name="Barakat M."/>
            <person name="Ortet P."/>
            <person name="Marechal E."/>
            <person name="Cagnac O."/>
            <person name="Amato A."/>
        </authorList>
    </citation>
    <scope>NUCLEOTIDE SEQUENCE [LARGE SCALE GENOMIC DNA]</scope>
</reference>
<feature type="compositionally biased region" description="Basic and acidic residues" evidence="1">
    <location>
        <begin position="155"/>
        <end position="168"/>
    </location>
</feature>
<comment type="caution">
    <text evidence="2">The sequence shown here is derived from an EMBL/GenBank/DDBJ whole genome shotgun (WGS) entry which is preliminary data.</text>
</comment>
<protein>
    <submittedName>
        <fullName evidence="2">Uncharacterized protein</fullName>
    </submittedName>
</protein>
<organism evidence="2 3">
    <name type="scientific">Hondaea fermentalgiana</name>
    <dbReference type="NCBI Taxonomy" id="2315210"/>
    <lineage>
        <taxon>Eukaryota</taxon>
        <taxon>Sar</taxon>
        <taxon>Stramenopiles</taxon>
        <taxon>Bigyra</taxon>
        <taxon>Labyrinthulomycetes</taxon>
        <taxon>Thraustochytrida</taxon>
        <taxon>Thraustochytriidae</taxon>
        <taxon>Hondaea</taxon>
    </lineage>
</organism>
<sequence length="402" mass="46572">MHRSASSGGLIVRCQTEEPDFWSNLVRKLDPDLFHFSPYLNMLELPGADCVCADEIARFARSAHFHVLRFDREALVGDHMLERGPQEPERSVLNAVAATNNNAYEQERQDEYHQKKMAAGESNTGIQEQPEESKYRDSVTEDSHASNSTSPTTHNESKPDVNEHHNTPADDNELQISNKKLKHPGAMQRMKVFKQKHFHKTFTEPSEQDKELWEKFLTMHKRVKFALKDRNASLKKCAHLQEVAKNFDRRDHSLTQEVKDASARIDSVVAAAGGYTSLKHFNTRAKEIKNMRKDTLFHRDAKDRDRRKSSNAGDKHDDRMHREEGQYELGMHKVNHSVETFNREAYQIITSKELSDLFDAEFELLRSLRDELNQHDVNSSDVKAFTKHWKDFSKRMKTIMKA</sequence>
<dbReference type="Proteomes" id="UP000241890">
    <property type="component" value="Unassembled WGS sequence"/>
</dbReference>
<accession>A0A2R5GL31</accession>
<dbReference type="AlphaFoldDB" id="A0A2R5GL31"/>
<name>A0A2R5GL31_9STRA</name>
<dbReference type="InParanoid" id="A0A2R5GL31"/>
<feature type="compositionally biased region" description="Basic and acidic residues" evidence="1">
    <location>
        <begin position="131"/>
        <end position="144"/>
    </location>
</feature>
<evidence type="ECO:0000313" key="2">
    <source>
        <dbReference type="EMBL" id="GBG31612.1"/>
    </source>
</evidence>
<gene>
    <name evidence="2" type="ORF">FCC1311_078372</name>
</gene>
<evidence type="ECO:0000256" key="1">
    <source>
        <dbReference type="SAM" id="MobiDB-lite"/>
    </source>
</evidence>